<dbReference type="Proteomes" id="UP001386955">
    <property type="component" value="Unassembled WGS sequence"/>
</dbReference>
<keyword evidence="4" id="KW-1185">Reference proteome</keyword>
<gene>
    <name evidence="3" type="ORF">VNO78_15378</name>
</gene>
<name>A0AAN9SEW6_PSOTE</name>
<feature type="domain" description="Disease resistance protein At4g27190-like leucine-rich repeats" evidence="2">
    <location>
        <begin position="826"/>
        <end position="864"/>
    </location>
</feature>
<evidence type="ECO:0000313" key="4">
    <source>
        <dbReference type="Proteomes" id="UP001386955"/>
    </source>
</evidence>
<protein>
    <recommendedName>
        <fullName evidence="2">Disease resistance protein At4g27190-like leucine-rich repeats domain-containing protein</fullName>
    </recommendedName>
</protein>
<dbReference type="Gene3D" id="3.80.10.10">
    <property type="entry name" value="Ribonuclease Inhibitor"/>
    <property type="match status" value="4"/>
</dbReference>
<organism evidence="3 4">
    <name type="scientific">Psophocarpus tetragonolobus</name>
    <name type="common">Winged bean</name>
    <name type="synonym">Dolichos tetragonolobus</name>
    <dbReference type="NCBI Taxonomy" id="3891"/>
    <lineage>
        <taxon>Eukaryota</taxon>
        <taxon>Viridiplantae</taxon>
        <taxon>Streptophyta</taxon>
        <taxon>Embryophyta</taxon>
        <taxon>Tracheophyta</taxon>
        <taxon>Spermatophyta</taxon>
        <taxon>Magnoliopsida</taxon>
        <taxon>eudicotyledons</taxon>
        <taxon>Gunneridae</taxon>
        <taxon>Pentapetalae</taxon>
        <taxon>rosids</taxon>
        <taxon>fabids</taxon>
        <taxon>Fabales</taxon>
        <taxon>Fabaceae</taxon>
        <taxon>Papilionoideae</taxon>
        <taxon>50 kb inversion clade</taxon>
        <taxon>NPAAA clade</taxon>
        <taxon>indigoferoid/millettioid clade</taxon>
        <taxon>Phaseoleae</taxon>
        <taxon>Psophocarpus</taxon>
    </lineage>
</organism>
<dbReference type="Pfam" id="PF23247">
    <property type="entry name" value="LRR_RPS2"/>
    <property type="match status" value="6"/>
</dbReference>
<feature type="domain" description="Disease resistance protein At4g27190-like leucine-rich repeats" evidence="2">
    <location>
        <begin position="343"/>
        <end position="471"/>
    </location>
</feature>
<dbReference type="PANTHER" id="PTHR33463:SF136">
    <property type="entry name" value="NB-ARC DOMAIN-CONTAINING PROTEIN"/>
    <property type="match status" value="1"/>
</dbReference>
<feature type="domain" description="Disease resistance protein At4g27190-like leucine-rich repeats" evidence="2">
    <location>
        <begin position="190"/>
        <end position="289"/>
    </location>
</feature>
<feature type="domain" description="Disease resistance protein At4g27190-like leucine-rich repeats" evidence="2">
    <location>
        <begin position="65"/>
        <end position="188"/>
    </location>
</feature>
<comment type="caution">
    <text evidence="3">The sequence shown here is derived from an EMBL/GenBank/DDBJ whole genome shotgun (WGS) entry which is preliminary data.</text>
</comment>
<sequence length="889" mass="101847">MPLLSCFYPEKYHLECPVLETLHVAYCPHLELFTSQFHDSKKAAVSQIQQPLFSIEKVVPVLKALTLTEKNIMLLSDEHLPKKIRCKLNVLWLVFENDNNLPFDFFHKVPLLEKLGVHSCFGLKEIFPSQKLRVHDGIFTQLKELHLVELDELGSVGLEQPWVNSYAEKLERLHLFKCPRLEELVGSTVSFMNLKGLVVRSCKRMAYLFTFSTATSLVQLETLMIQDCESIKEIIKKEDEDEDSYEITFGRLQTLSLDSLPRLVSFYSGNATLQFSCLQEVIVVECPGMITFSEGNINAPMLYTIQTSTANWNYQFHNDLNTTIQTFFNQQVFYEYSKHWRQVDYDELKGVQHEKPAFSDNLFSSLKRLELDVGSKRDIVIPSHILPYLKTLEELDVRSCDAVQVIFDFDKSEMETKGIVFPLKKLTLKELPNLKCVCNKNPGGTVSFPNLQDVLVINCGSLATLFPSSLANLKALEIIWCKKLVEIVGKEDAMEQGTIEMFKFPCLSKLLLYELPLLSCFYPEKHHLECPVVPKLEELTLNEKNIILLRDADLPQDFLFKLNILDLSFEDNDKKKDTLCFDFLHKAPSLKCLRVRRCYGLKEIFPSEKLQVHDGILARLNELYIDRLQELECIGLEHPWVKPYTEKLQKLKISGCSRLEKVVFCAVSFINLRVESECVPKDGVFIQLSDCQKFGNAILQLLQFQTGRVVECPNMRTFSQAGINAPMFYGIKTSMDKSDILFEFHNDLNTTIKRFFHQCIWNKSPGDIMNFPSLEEVFVDDCGSLTTLFPSSVAKNLGKLRTLELKCCAELVEIVEKDDDAMEHGTTEILEEVFVDDCGSLTTLFPSSVAKNLGKLRTLELKCCAELVEIVEKDDDAMEHGTTEMYMEE</sequence>
<feature type="domain" description="Disease resistance protein At4g27190-like leucine-rich repeats" evidence="2">
    <location>
        <begin position="537"/>
        <end position="663"/>
    </location>
</feature>
<dbReference type="InterPro" id="IPR050905">
    <property type="entry name" value="Plant_NBS-LRR"/>
</dbReference>
<evidence type="ECO:0000256" key="1">
    <source>
        <dbReference type="ARBA" id="ARBA00022821"/>
    </source>
</evidence>
<dbReference type="PANTHER" id="PTHR33463">
    <property type="entry name" value="NB-ARC DOMAIN-CONTAINING PROTEIN-RELATED"/>
    <property type="match status" value="1"/>
</dbReference>
<dbReference type="InterPro" id="IPR032675">
    <property type="entry name" value="LRR_dom_sf"/>
</dbReference>
<dbReference type="SUPFAM" id="SSF52047">
    <property type="entry name" value="RNI-like"/>
    <property type="match status" value="1"/>
</dbReference>
<reference evidence="3 4" key="1">
    <citation type="submission" date="2024-01" db="EMBL/GenBank/DDBJ databases">
        <title>The genomes of 5 underutilized Papilionoideae crops provide insights into root nodulation and disease resistanc.</title>
        <authorList>
            <person name="Jiang F."/>
        </authorList>
    </citation>
    <scope>NUCLEOTIDE SEQUENCE [LARGE SCALE GENOMIC DNA]</scope>
    <source>
        <strain evidence="3">DUOXIRENSHENG_FW03</strain>
        <tissue evidence="3">Leaves</tissue>
    </source>
</reference>
<evidence type="ECO:0000259" key="2">
    <source>
        <dbReference type="Pfam" id="PF23247"/>
    </source>
</evidence>
<dbReference type="AlphaFoldDB" id="A0AAN9SEW6"/>
<feature type="domain" description="Disease resistance protein At4g27190-like leucine-rich repeats" evidence="2">
    <location>
        <begin position="758"/>
        <end position="808"/>
    </location>
</feature>
<proteinExistence type="predicted"/>
<accession>A0AAN9SEW6</accession>
<dbReference type="InterPro" id="IPR057135">
    <property type="entry name" value="At4g27190-like_LRR"/>
</dbReference>
<evidence type="ECO:0000313" key="3">
    <source>
        <dbReference type="EMBL" id="KAK7394837.1"/>
    </source>
</evidence>
<keyword evidence="1" id="KW-0611">Plant defense</keyword>
<dbReference type="EMBL" id="JAYMYS010000004">
    <property type="protein sequence ID" value="KAK7394837.1"/>
    <property type="molecule type" value="Genomic_DNA"/>
</dbReference>
<dbReference type="SUPFAM" id="SSF52058">
    <property type="entry name" value="L domain-like"/>
    <property type="match status" value="1"/>
</dbReference>